<protein>
    <submittedName>
        <fullName evidence="2">Uncharacterized protein</fullName>
    </submittedName>
</protein>
<reference evidence="2 3" key="1">
    <citation type="submission" date="2022-05" db="EMBL/GenBank/DDBJ databases">
        <authorList>
            <consortium name="Genoscope - CEA"/>
            <person name="William W."/>
        </authorList>
    </citation>
    <scope>NUCLEOTIDE SEQUENCE [LARGE SCALE GENOMIC DNA]</scope>
</reference>
<evidence type="ECO:0000256" key="1">
    <source>
        <dbReference type="SAM" id="MobiDB-lite"/>
    </source>
</evidence>
<dbReference type="Proteomes" id="UP001159405">
    <property type="component" value="Unassembled WGS sequence"/>
</dbReference>
<dbReference type="EMBL" id="CALNXK010000009">
    <property type="protein sequence ID" value="CAH3041409.1"/>
    <property type="molecule type" value="Genomic_DNA"/>
</dbReference>
<proteinExistence type="predicted"/>
<accession>A0ABN8N2A0</accession>
<gene>
    <name evidence="2" type="ORF">PLOB_00048235</name>
</gene>
<feature type="region of interest" description="Disordered" evidence="1">
    <location>
        <begin position="125"/>
        <end position="161"/>
    </location>
</feature>
<keyword evidence="3" id="KW-1185">Reference proteome</keyword>
<sequence>MAAVSTTAKIPSPLNLSDRLHQGENWKLFRREWKFYELAAGIHKSRKKFAESLDSYLTALMKLSESCGFGTLRESLVRDRLVLGVKDDRVREKLLGKRDLDLDKAIKTIKASQVTHSRASEIAGEISSQEDVSAVKHKSRAQEKGKPRKSSTRNPSSNSKSKECLFCGLFCGRTEMQKLWQSWSFCSQMSQW</sequence>
<organism evidence="2 3">
    <name type="scientific">Porites lobata</name>
    <dbReference type="NCBI Taxonomy" id="104759"/>
    <lineage>
        <taxon>Eukaryota</taxon>
        <taxon>Metazoa</taxon>
        <taxon>Cnidaria</taxon>
        <taxon>Anthozoa</taxon>
        <taxon>Hexacorallia</taxon>
        <taxon>Scleractinia</taxon>
        <taxon>Fungiina</taxon>
        <taxon>Poritidae</taxon>
        <taxon>Porites</taxon>
    </lineage>
</organism>
<evidence type="ECO:0000313" key="3">
    <source>
        <dbReference type="Proteomes" id="UP001159405"/>
    </source>
</evidence>
<evidence type="ECO:0000313" key="2">
    <source>
        <dbReference type="EMBL" id="CAH3041409.1"/>
    </source>
</evidence>
<comment type="caution">
    <text evidence="2">The sequence shown here is derived from an EMBL/GenBank/DDBJ whole genome shotgun (WGS) entry which is preliminary data.</text>
</comment>
<name>A0ABN8N2A0_9CNID</name>